<feature type="chain" id="PRO_5016837650" evidence="2">
    <location>
        <begin position="26"/>
        <end position="117"/>
    </location>
</feature>
<feature type="non-terminal residue" evidence="3">
    <location>
        <position position="1"/>
    </location>
</feature>
<keyword evidence="4" id="KW-1185">Reference proteome</keyword>
<evidence type="ECO:0000313" key="4">
    <source>
        <dbReference type="Proteomes" id="UP000257109"/>
    </source>
</evidence>
<evidence type="ECO:0000256" key="1">
    <source>
        <dbReference type="SAM" id="MobiDB-lite"/>
    </source>
</evidence>
<protein>
    <submittedName>
        <fullName evidence="3">Uncharacterized protein</fullName>
    </submittedName>
</protein>
<evidence type="ECO:0000256" key="2">
    <source>
        <dbReference type="SAM" id="SignalP"/>
    </source>
</evidence>
<name>A0A371E021_MUCPR</name>
<gene>
    <name evidence="3" type="ORF">CR513_62552</name>
</gene>
<sequence>MAKMLGVMVMTVLVMLVLEPQPVECIFAIPLNPCTLPTAKLPEEITFAFAIEIFIQKETDTAKHLPSPSKTSQPLKLTPSKFHNPTETTETIMNELPASDATPASRLDVGVVMVQKC</sequence>
<dbReference type="AlphaFoldDB" id="A0A371E021"/>
<keyword evidence="2" id="KW-0732">Signal</keyword>
<evidence type="ECO:0000313" key="3">
    <source>
        <dbReference type="EMBL" id="RDX58149.1"/>
    </source>
</evidence>
<proteinExistence type="predicted"/>
<feature type="compositionally biased region" description="Polar residues" evidence="1">
    <location>
        <begin position="68"/>
        <end position="84"/>
    </location>
</feature>
<organism evidence="3 4">
    <name type="scientific">Mucuna pruriens</name>
    <name type="common">Velvet bean</name>
    <name type="synonym">Dolichos pruriens</name>
    <dbReference type="NCBI Taxonomy" id="157652"/>
    <lineage>
        <taxon>Eukaryota</taxon>
        <taxon>Viridiplantae</taxon>
        <taxon>Streptophyta</taxon>
        <taxon>Embryophyta</taxon>
        <taxon>Tracheophyta</taxon>
        <taxon>Spermatophyta</taxon>
        <taxon>Magnoliopsida</taxon>
        <taxon>eudicotyledons</taxon>
        <taxon>Gunneridae</taxon>
        <taxon>Pentapetalae</taxon>
        <taxon>rosids</taxon>
        <taxon>fabids</taxon>
        <taxon>Fabales</taxon>
        <taxon>Fabaceae</taxon>
        <taxon>Papilionoideae</taxon>
        <taxon>50 kb inversion clade</taxon>
        <taxon>NPAAA clade</taxon>
        <taxon>indigoferoid/millettioid clade</taxon>
        <taxon>Phaseoleae</taxon>
        <taxon>Mucuna</taxon>
    </lineage>
</organism>
<dbReference type="Proteomes" id="UP000257109">
    <property type="component" value="Unassembled WGS sequence"/>
</dbReference>
<feature type="region of interest" description="Disordered" evidence="1">
    <location>
        <begin position="61"/>
        <end position="84"/>
    </location>
</feature>
<comment type="caution">
    <text evidence="3">The sequence shown here is derived from an EMBL/GenBank/DDBJ whole genome shotgun (WGS) entry which is preliminary data.</text>
</comment>
<feature type="signal peptide" evidence="2">
    <location>
        <begin position="1"/>
        <end position="25"/>
    </location>
</feature>
<reference evidence="3" key="1">
    <citation type="submission" date="2018-05" db="EMBL/GenBank/DDBJ databases">
        <title>Draft genome of Mucuna pruriens seed.</title>
        <authorList>
            <person name="Nnadi N.E."/>
            <person name="Vos R."/>
            <person name="Hasami M.H."/>
            <person name="Devisetty U.K."/>
            <person name="Aguiy J.C."/>
        </authorList>
    </citation>
    <scope>NUCLEOTIDE SEQUENCE [LARGE SCALE GENOMIC DNA]</scope>
    <source>
        <strain evidence="3">JCA_2017</strain>
    </source>
</reference>
<dbReference type="EMBL" id="QJKJ01017783">
    <property type="protein sequence ID" value="RDX58149.1"/>
    <property type="molecule type" value="Genomic_DNA"/>
</dbReference>
<accession>A0A371E021</accession>